<dbReference type="Pfam" id="PF10406">
    <property type="entry name" value="TAF8_C"/>
    <property type="match status" value="1"/>
</dbReference>
<feature type="domain" description="Bromodomain associated" evidence="8">
    <location>
        <begin position="40"/>
        <end position="110"/>
    </location>
</feature>
<dbReference type="PANTHER" id="PTHR46469">
    <property type="entry name" value="TRANSCRIPTION INITIATION FACTOR TFIID SUBUNIT 8"/>
    <property type="match status" value="1"/>
</dbReference>
<dbReference type="InterPro" id="IPR009072">
    <property type="entry name" value="Histone-fold"/>
</dbReference>
<dbReference type="Gene3D" id="1.10.20.10">
    <property type="entry name" value="Histone, subunit A"/>
    <property type="match status" value="1"/>
</dbReference>
<dbReference type="Proteomes" id="UP000272025">
    <property type="component" value="Unassembled WGS sequence"/>
</dbReference>
<evidence type="ECO:0000256" key="3">
    <source>
        <dbReference type="ARBA" id="ARBA00017307"/>
    </source>
</evidence>
<evidence type="ECO:0000313" key="10">
    <source>
        <dbReference type="EMBL" id="ROT36199.1"/>
    </source>
</evidence>
<organism evidence="10 11">
    <name type="scientific">Sodiomyces alkalinus (strain CBS 110278 / VKM F-3762 / F11)</name>
    <name type="common">Alkaliphilic filamentous fungus</name>
    <dbReference type="NCBI Taxonomy" id="1314773"/>
    <lineage>
        <taxon>Eukaryota</taxon>
        <taxon>Fungi</taxon>
        <taxon>Dikarya</taxon>
        <taxon>Ascomycota</taxon>
        <taxon>Pezizomycotina</taxon>
        <taxon>Sordariomycetes</taxon>
        <taxon>Hypocreomycetidae</taxon>
        <taxon>Glomerellales</taxon>
        <taxon>Plectosphaerellaceae</taxon>
        <taxon>Sodiomyces</taxon>
    </lineage>
</organism>
<dbReference type="EMBL" id="ML119059">
    <property type="protein sequence ID" value="ROT36199.1"/>
    <property type="molecule type" value="Genomic_DNA"/>
</dbReference>
<feature type="region of interest" description="Disordered" evidence="7">
    <location>
        <begin position="271"/>
        <end position="290"/>
    </location>
</feature>
<evidence type="ECO:0000256" key="1">
    <source>
        <dbReference type="ARBA" id="ARBA00004123"/>
    </source>
</evidence>
<dbReference type="RefSeq" id="XP_028464005.1">
    <property type="nucleotide sequence ID" value="XM_028613211.1"/>
</dbReference>
<sequence length="290" mass="32632">MATNASNKRRRMDEDGISMLGANDTRVTVRKVAFPSLSHQSRTGLRRAISMTLQHVGFDAATPEAMESYVSMVETYMSSFAADLKQAALGARREQPTPTDFESTMRRFALVTSSLKPHLKTSFLGSKVVPSYATTIANEEVEDILPTLSNELSGKPEKDQRPYIPKSFPDFPSKHAYRYTPRGGETSCDSKMVREEAARAAKEGEEALRRLLRASKIRKQKEVSNLSKRDTITNSRYELWEAAMRKFIRQDGGDSCQVEVADRSMIVNADSKYMRKPVPRQQARDNRGPL</sequence>
<dbReference type="GO" id="GO:0005669">
    <property type="term" value="C:transcription factor TFIID complex"/>
    <property type="evidence" value="ECO:0007669"/>
    <property type="project" value="InterPro"/>
</dbReference>
<evidence type="ECO:0000256" key="7">
    <source>
        <dbReference type="SAM" id="MobiDB-lite"/>
    </source>
</evidence>
<protein>
    <recommendedName>
        <fullName evidence="3">Transcription initiation factor TFIID subunit 8</fullName>
    </recommendedName>
</protein>
<evidence type="ECO:0000256" key="4">
    <source>
        <dbReference type="ARBA" id="ARBA00023015"/>
    </source>
</evidence>
<dbReference type="CDD" id="cd00076">
    <property type="entry name" value="HFD_SF"/>
    <property type="match status" value="1"/>
</dbReference>
<evidence type="ECO:0000256" key="5">
    <source>
        <dbReference type="ARBA" id="ARBA00023163"/>
    </source>
</evidence>
<feature type="domain" description="Transcription factor TFIID subunit 8 C-terminal" evidence="9">
    <location>
        <begin position="163"/>
        <end position="211"/>
    </location>
</feature>
<accession>A0A3N2PNX8</accession>
<comment type="similarity">
    <text evidence="2">Belongs to the TAF8 family.</text>
</comment>
<name>A0A3N2PNX8_SODAK</name>
<keyword evidence="5" id="KW-0804">Transcription</keyword>
<gene>
    <name evidence="10" type="ORF">SODALDRAFT_345651</name>
</gene>
<dbReference type="AlphaFoldDB" id="A0A3N2PNX8"/>
<keyword evidence="6" id="KW-0539">Nucleus</keyword>
<evidence type="ECO:0000256" key="2">
    <source>
        <dbReference type="ARBA" id="ARBA00008767"/>
    </source>
</evidence>
<evidence type="ECO:0000259" key="9">
    <source>
        <dbReference type="Pfam" id="PF10406"/>
    </source>
</evidence>
<comment type="subcellular location">
    <subcellularLocation>
        <location evidence="1">Nucleus</location>
    </subcellularLocation>
</comment>
<evidence type="ECO:0000259" key="8">
    <source>
        <dbReference type="Pfam" id="PF07524"/>
    </source>
</evidence>
<dbReference type="STRING" id="1314773.A0A3N2PNX8"/>
<evidence type="ECO:0000256" key="6">
    <source>
        <dbReference type="ARBA" id="ARBA00023242"/>
    </source>
</evidence>
<dbReference type="GO" id="GO:0046982">
    <property type="term" value="F:protein heterodimerization activity"/>
    <property type="evidence" value="ECO:0007669"/>
    <property type="project" value="InterPro"/>
</dbReference>
<reference evidence="10 11" key="1">
    <citation type="journal article" date="2018" name="Mol. Ecol.">
        <title>The obligate alkalophilic soda-lake fungus Sodiomyces alkalinus has shifted to a protein diet.</title>
        <authorList>
            <person name="Grum-Grzhimaylo A.A."/>
            <person name="Falkoski D.L."/>
            <person name="van den Heuvel J."/>
            <person name="Valero-Jimenez C.A."/>
            <person name="Min B."/>
            <person name="Choi I.G."/>
            <person name="Lipzen A."/>
            <person name="Daum C.G."/>
            <person name="Aanen D.K."/>
            <person name="Tsang A."/>
            <person name="Henrissat B."/>
            <person name="Bilanenko E.N."/>
            <person name="de Vries R.P."/>
            <person name="van Kan J.A.L."/>
            <person name="Grigoriev I.V."/>
            <person name="Debets A.J.M."/>
        </authorList>
    </citation>
    <scope>NUCLEOTIDE SEQUENCE [LARGE SCALE GENOMIC DNA]</scope>
    <source>
        <strain evidence="10 11">F11</strain>
    </source>
</reference>
<dbReference type="InterPro" id="IPR019473">
    <property type="entry name" value="TFIID_su8_C"/>
</dbReference>
<dbReference type="GO" id="GO:0006367">
    <property type="term" value="P:transcription initiation at RNA polymerase II promoter"/>
    <property type="evidence" value="ECO:0007669"/>
    <property type="project" value="TreeGrafter"/>
</dbReference>
<dbReference type="OrthoDB" id="2193813at2759"/>
<dbReference type="InterPro" id="IPR006565">
    <property type="entry name" value="BTP"/>
</dbReference>
<dbReference type="CDD" id="cd08049">
    <property type="entry name" value="TAF8"/>
    <property type="match status" value="1"/>
</dbReference>
<dbReference type="InterPro" id="IPR037818">
    <property type="entry name" value="TAF8"/>
</dbReference>
<evidence type="ECO:0000313" key="11">
    <source>
        <dbReference type="Proteomes" id="UP000272025"/>
    </source>
</evidence>
<keyword evidence="11" id="KW-1185">Reference proteome</keyword>
<dbReference type="GeneID" id="39581689"/>
<dbReference type="Pfam" id="PF07524">
    <property type="entry name" value="Bromo_TP"/>
    <property type="match status" value="1"/>
</dbReference>
<proteinExistence type="inferred from homology"/>
<keyword evidence="4" id="KW-0805">Transcription regulation</keyword>
<dbReference type="PANTHER" id="PTHR46469:SF1">
    <property type="entry name" value="TRANSCRIPTION INITIATION FACTOR TFIID SUBUNIT 8"/>
    <property type="match status" value="1"/>
</dbReference>